<dbReference type="FunFam" id="1.10.472.10:FF:000010">
    <property type="entry name" value="G1/S-specific cyclin Cln1"/>
    <property type="match status" value="1"/>
</dbReference>
<evidence type="ECO:0000256" key="1">
    <source>
        <dbReference type="ARBA" id="ARBA00022618"/>
    </source>
</evidence>
<dbReference type="Pfam" id="PF02984">
    <property type="entry name" value="Cyclin_C"/>
    <property type="match status" value="1"/>
</dbReference>
<accession>A0A9Q1BF62</accession>
<keyword evidence="1" id="KW-0132">Cell division</keyword>
<keyword evidence="3" id="KW-0131">Cell cycle</keyword>
<dbReference type="Pfam" id="PF00134">
    <property type="entry name" value="Cyclin_N"/>
    <property type="match status" value="1"/>
</dbReference>
<dbReference type="InterPro" id="IPR013763">
    <property type="entry name" value="Cyclin-like_dom"/>
</dbReference>
<dbReference type="PROSITE" id="PS00292">
    <property type="entry name" value="CYCLINS"/>
    <property type="match status" value="1"/>
</dbReference>
<name>A0A9Q1BF62_HOLLE</name>
<feature type="domain" description="Cyclin-like" evidence="6">
    <location>
        <begin position="152"/>
        <end position="247"/>
    </location>
</feature>
<keyword evidence="9" id="KW-1185">Reference proteome</keyword>
<organism evidence="8 9">
    <name type="scientific">Holothuria leucospilota</name>
    <name type="common">Black long sea cucumber</name>
    <name type="synonym">Mertensiothuria leucospilota</name>
    <dbReference type="NCBI Taxonomy" id="206669"/>
    <lineage>
        <taxon>Eukaryota</taxon>
        <taxon>Metazoa</taxon>
        <taxon>Echinodermata</taxon>
        <taxon>Eleutherozoa</taxon>
        <taxon>Echinozoa</taxon>
        <taxon>Holothuroidea</taxon>
        <taxon>Aspidochirotacea</taxon>
        <taxon>Aspidochirotida</taxon>
        <taxon>Holothuriidae</taxon>
        <taxon>Holothuria</taxon>
    </lineage>
</organism>
<evidence type="ECO:0000256" key="2">
    <source>
        <dbReference type="ARBA" id="ARBA00023127"/>
    </source>
</evidence>
<feature type="domain" description="Cyclin C-terminal" evidence="7">
    <location>
        <begin position="145"/>
        <end position="281"/>
    </location>
</feature>
<dbReference type="EMBL" id="JAIZAY010000017">
    <property type="protein sequence ID" value="KAJ8025506.1"/>
    <property type="molecule type" value="Genomic_DNA"/>
</dbReference>
<dbReference type="OrthoDB" id="285802at2759"/>
<feature type="compositionally biased region" description="Basic and acidic residues" evidence="5">
    <location>
        <begin position="270"/>
        <end position="288"/>
    </location>
</feature>
<evidence type="ECO:0000259" key="6">
    <source>
        <dbReference type="SMART" id="SM00385"/>
    </source>
</evidence>
<evidence type="ECO:0000256" key="5">
    <source>
        <dbReference type="SAM" id="MobiDB-lite"/>
    </source>
</evidence>
<proteinExistence type="inferred from homology"/>
<dbReference type="InterPro" id="IPR039361">
    <property type="entry name" value="Cyclin"/>
</dbReference>
<dbReference type="InterPro" id="IPR048258">
    <property type="entry name" value="Cyclins_cyclin-box"/>
</dbReference>
<dbReference type="GO" id="GO:0051301">
    <property type="term" value="P:cell division"/>
    <property type="evidence" value="ECO:0007669"/>
    <property type="project" value="UniProtKB-KW"/>
</dbReference>
<feature type="domain" description="Cyclin-like" evidence="6">
    <location>
        <begin position="48"/>
        <end position="136"/>
    </location>
</feature>
<dbReference type="GO" id="GO:0019887">
    <property type="term" value="F:protein kinase regulator activity"/>
    <property type="evidence" value="ECO:0007669"/>
    <property type="project" value="UniProtKB-ARBA"/>
</dbReference>
<dbReference type="SMART" id="SM01332">
    <property type="entry name" value="Cyclin_C"/>
    <property type="match status" value="1"/>
</dbReference>
<dbReference type="CDD" id="cd20528">
    <property type="entry name" value="CYCLIN_CCNJ-like_rpt1"/>
    <property type="match status" value="1"/>
</dbReference>
<dbReference type="Proteomes" id="UP001152320">
    <property type="component" value="Chromosome 17"/>
</dbReference>
<dbReference type="InterPro" id="IPR006671">
    <property type="entry name" value="Cyclin_N"/>
</dbReference>
<reference evidence="8" key="1">
    <citation type="submission" date="2021-10" db="EMBL/GenBank/DDBJ databases">
        <title>Tropical sea cucumber genome reveals ecological adaptation and Cuvierian tubules defense mechanism.</title>
        <authorList>
            <person name="Chen T."/>
        </authorList>
    </citation>
    <scope>NUCLEOTIDE SEQUENCE</scope>
    <source>
        <strain evidence="8">Nanhai2018</strain>
        <tissue evidence="8">Muscle</tissue>
    </source>
</reference>
<dbReference type="GO" id="GO:0051726">
    <property type="term" value="P:regulation of cell cycle"/>
    <property type="evidence" value="ECO:0007669"/>
    <property type="project" value="UniProtKB-ARBA"/>
</dbReference>
<keyword evidence="2 4" id="KW-0195">Cyclin</keyword>
<evidence type="ECO:0000259" key="7">
    <source>
        <dbReference type="SMART" id="SM01332"/>
    </source>
</evidence>
<dbReference type="PANTHER" id="PTHR10177">
    <property type="entry name" value="CYCLINS"/>
    <property type="match status" value="1"/>
</dbReference>
<evidence type="ECO:0000313" key="8">
    <source>
        <dbReference type="EMBL" id="KAJ8025506.1"/>
    </source>
</evidence>
<comment type="similarity">
    <text evidence="4">Belongs to the cyclin family.</text>
</comment>
<dbReference type="SMART" id="SM00385">
    <property type="entry name" value="CYCLIN"/>
    <property type="match status" value="2"/>
</dbReference>
<dbReference type="CDD" id="cd20529">
    <property type="entry name" value="CYCLIN_CCNJ-like_rpt2"/>
    <property type="match status" value="1"/>
</dbReference>
<gene>
    <name evidence="8" type="ORF">HOLleu_33082</name>
</gene>
<dbReference type="InterPro" id="IPR036915">
    <property type="entry name" value="Cyclin-like_sf"/>
</dbReference>
<dbReference type="SUPFAM" id="SSF47954">
    <property type="entry name" value="Cyclin-like"/>
    <property type="match status" value="2"/>
</dbReference>
<sequence>MLMAGKNWCNGDKELVKAIYASLKEEEGMLISYKGKSPHLHIRRYLVDWLAVQAECFQMTSHTIHLAVFLLDRIMDRDENSNEAHLHIVAMACLLIATKFEDKEDMVMKLGRFVRRVINGIISQDEFLLLELEVLDMFDWRVNVPTAVHFLDYFLQVAVTDQEKYKGIQEGVKFNAPVYIKKYTKYFLDISLQNHTFSFIKPSLLAAACIASSRICLNLSPTWTRALQETTSYSWGDISSYIGIMLKAHEADEMAQMKENSEANVTDGNKSFHDSRDEVKPFVDVRRS</sequence>
<dbReference type="AlphaFoldDB" id="A0A9Q1BF62"/>
<protein>
    <submittedName>
        <fullName evidence="8">Cyclin-J</fullName>
    </submittedName>
</protein>
<feature type="region of interest" description="Disordered" evidence="5">
    <location>
        <begin position="257"/>
        <end position="288"/>
    </location>
</feature>
<evidence type="ECO:0000256" key="3">
    <source>
        <dbReference type="ARBA" id="ARBA00023306"/>
    </source>
</evidence>
<evidence type="ECO:0000256" key="4">
    <source>
        <dbReference type="RuleBase" id="RU000383"/>
    </source>
</evidence>
<dbReference type="Gene3D" id="1.10.472.10">
    <property type="entry name" value="Cyclin-like"/>
    <property type="match status" value="2"/>
</dbReference>
<evidence type="ECO:0000313" key="9">
    <source>
        <dbReference type="Proteomes" id="UP001152320"/>
    </source>
</evidence>
<comment type="caution">
    <text evidence="8">The sequence shown here is derived from an EMBL/GenBank/DDBJ whole genome shotgun (WGS) entry which is preliminary data.</text>
</comment>
<dbReference type="InterPro" id="IPR004367">
    <property type="entry name" value="Cyclin_C-dom"/>
</dbReference>